<gene>
    <name evidence="3" type="ORF">SAMN00790413_05374</name>
</gene>
<sequence length="333" mass="35217">MIAVIGGGLIGACIAFELRQAGKEVLVLDAERPGAAWRAGAGLLTPSGERLAGTPLEADVRLSLGMWPGFARRIERASGQTVHFREGVYRVALTPAQAQELEAHPAGEWTRPPLPGVLAARVHREEGRVHPPSLRKAALRGLPMQRAHVRHLEPTGQGVRIHTDGEVLETRAAVLACGAWSAEFGLPVRAVQGQALLLNAPQDTPALYSLPRTGFNLYALGRPDGVYVGATSRETDRATPDAHAAVWLRGGAQRLLGAEGGTAPTRQHLVGLRPVTLGGSPLLGPHPALPRVIVATGHGRHGVLLAPLSAYRVRHLVEEVLAERAAPRVGMAG</sequence>
<evidence type="ECO:0000313" key="3">
    <source>
        <dbReference type="EMBL" id="SMB79942.1"/>
    </source>
</evidence>
<dbReference type="Proteomes" id="UP000192582">
    <property type="component" value="Unassembled WGS sequence"/>
</dbReference>
<organism evidence="3 4">
    <name type="scientific">Deinococcus hopiensis KR-140</name>
    <dbReference type="NCBI Taxonomy" id="695939"/>
    <lineage>
        <taxon>Bacteria</taxon>
        <taxon>Thermotogati</taxon>
        <taxon>Deinococcota</taxon>
        <taxon>Deinococci</taxon>
        <taxon>Deinococcales</taxon>
        <taxon>Deinococcaceae</taxon>
        <taxon>Deinococcus</taxon>
    </lineage>
</organism>
<evidence type="ECO:0000256" key="1">
    <source>
        <dbReference type="ARBA" id="ARBA00023002"/>
    </source>
</evidence>
<accession>A0A1W1UFZ0</accession>
<dbReference type="EMBL" id="FWWU01000004">
    <property type="protein sequence ID" value="SMB79942.1"/>
    <property type="molecule type" value="Genomic_DNA"/>
</dbReference>
<dbReference type="STRING" id="695939.SAMN00790413_05374"/>
<protein>
    <submittedName>
        <fullName evidence="3">Glycine oxidase</fullName>
    </submittedName>
</protein>
<reference evidence="3 4" key="1">
    <citation type="submission" date="2017-04" db="EMBL/GenBank/DDBJ databases">
        <authorList>
            <person name="Afonso C.L."/>
            <person name="Miller P.J."/>
            <person name="Scott M.A."/>
            <person name="Spackman E."/>
            <person name="Goraichik I."/>
            <person name="Dimitrov K.M."/>
            <person name="Suarez D.L."/>
            <person name="Swayne D.E."/>
        </authorList>
    </citation>
    <scope>NUCLEOTIDE SEQUENCE [LARGE SCALE GENOMIC DNA]</scope>
    <source>
        <strain evidence="3 4">KR-140</strain>
    </source>
</reference>
<keyword evidence="1" id="KW-0560">Oxidoreductase</keyword>
<dbReference type="Gene3D" id="3.50.50.60">
    <property type="entry name" value="FAD/NAD(P)-binding domain"/>
    <property type="match status" value="1"/>
</dbReference>
<dbReference type="RefSeq" id="WP_084045607.1">
    <property type="nucleotide sequence ID" value="NZ_FWWU01000004.1"/>
</dbReference>
<dbReference type="InterPro" id="IPR036188">
    <property type="entry name" value="FAD/NAD-bd_sf"/>
</dbReference>
<dbReference type="Pfam" id="PF01266">
    <property type="entry name" value="DAO"/>
    <property type="match status" value="1"/>
</dbReference>
<dbReference type="Gene3D" id="3.30.9.10">
    <property type="entry name" value="D-Amino Acid Oxidase, subunit A, domain 2"/>
    <property type="match status" value="1"/>
</dbReference>
<dbReference type="AlphaFoldDB" id="A0A1W1UFZ0"/>
<dbReference type="PANTHER" id="PTHR13847">
    <property type="entry name" value="SARCOSINE DEHYDROGENASE-RELATED"/>
    <property type="match status" value="1"/>
</dbReference>
<dbReference type="OrthoDB" id="9794226at2"/>
<feature type="domain" description="FAD dependent oxidoreductase" evidence="2">
    <location>
        <begin position="2"/>
        <end position="313"/>
    </location>
</feature>
<evidence type="ECO:0000259" key="2">
    <source>
        <dbReference type="Pfam" id="PF01266"/>
    </source>
</evidence>
<keyword evidence="4" id="KW-1185">Reference proteome</keyword>
<dbReference type="SUPFAM" id="SSF51971">
    <property type="entry name" value="Nucleotide-binding domain"/>
    <property type="match status" value="1"/>
</dbReference>
<proteinExistence type="predicted"/>
<dbReference type="GO" id="GO:0016491">
    <property type="term" value="F:oxidoreductase activity"/>
    <property type="evidence" value="ECO:0007669"/>
    <property type="project" value="UniProtKB-KW"/>
</dbReference>
<dbReference type="PANTHER" id="PTHR13847:SF289">
    <property type="entry name" value="GLYCINE OXIDASE"/>
    <property type="match status" value="1"/>
</dbReference>
<dbReference type="SUPFAM" id="SSF54373">
    <property type="entry name" value="FAD-linked reductases, C-terminal domain"/>
    <property type="match status" value="1"/>
</dbReference>
<name>A0A1W1UFZ0_9DEIO</name>
<evidence type="ECO:0000313" key="4">
    <source>
        <dbReference type="Proteomes" id="UP000192582"/>
    </source>
</evidence>
<dbReference type="InterPro" id="IPR006076">
    <property type="entry name" value="FAD-dep_OxRdtase"/>
</dbReference>
<dbReference type="GO" id="GO:0005737">
    <property type="term" value="C:cytoplasm"/>
    <property type="evidence" value="ECO:0007669"/>
    <property type="project" value="TreeGrafter"/>
</dbReference>